<keyword evidence="3 14" id="KW-0813">Transport</keyword>
<dbReference type="InterPro" id="IPR037066">
    <property type="entry name" value="Plug_dom_sf"/>
</dbReference>
<evidence type="ECO:0000256" key="4">
    <source>
        <dbReference type="ARBA" id="ARBA00022452"/>
    </source>
</evidence>
<evidence type="ECO:0000256" key="2">
    <source>
        <dbReference type="ARBA" id="ARBA00009810"/>
    </source>
</evidence>
<dbReference type="GO" id="GO:0038023">
    <property type="term" value="F:signaling receptor activity"/>
    <property type="evidence" value="ECO:0007669"/>
    <property type="project" value="InterPro"/>
</dbReference>
<evidence type="ECO:0000256" key="13">
    <source>
        <dbReference type="ARBA" id="ARBA00023237"/>
    </source>
</evidence>
<keyword evidence="9" id="KW-0406">Ion transport</keyword>
<name>A0AAJ1BIA6_9GAMM</name>
<evidence type="ECO:0000256" key="7">
    <source>
        <dbReference type="ARBA" id="ARBA00022729"/>
    </source>
</evidence>
<dbReference type="AlphaFoldDB" id="A0AAJ1BIA6"/>
<keyword evidence="5" id="KW-0410">Iron transport</keyword>
<dbReference type="RefSeq" id="WP_240591495.1">
    <property type="nucleotide sequence ID" value="NZ_JAKUDL010000004.1"/>
</dbReference>
<evidence type="ECO:0000256" key="5">
    <source>
        <dbReference type="ARBA" id="ARBA00022496"/>
    </source>
</evidence>
<evidence type="ECO:0000259" key="18">
    <source>
        <dbReference type="Pfam" id="PF07715"/>
    </source>
</evidence>
<evidence type="ECO:0000259" key="17">
    <source>
        <dbReference type="Pfam" id="PF00593"/>
    </source>
</evidence>
<evidence type="ECO:0000256" key="16">
    <source>
        <dbReference type="SAM" id="SignalP"/>
    </source>
</evidence>
<keyword evidence="11 14" id="KW-0472">Membrane</keyword>
<reference evidence="19 20" key="1">
    <citation type="submission" date="2022-02" db="EMBL/GenBank/DDBJ databases">
        <title>The genome sequence of Shewanella sp. 3B26.</title>
        <authorList>
            <person name="Du J."/>
        </authorList>
    </citation>
    <scope>NUCLEOTIDE SEQUENCE [LARGE SCALE GENOMIC DNA]</scope>
    <source>
        <strain evidence="19 20">3B26</strain>
    </source>
</reference>
<comment type="caution">
    <text evidence="19">The sequence shown here is derived from an EMBL/GenBank/DDBJ whole genome shotgun (WGS) entry which is preliminary data.</text>
</comment>
<dbReference type="InterPro" id="IPR012910">
    <property type="entry name" value="Plug_dom"/>
</dbReference>
<feature type="chain" id="PRO_5042572361" evidence="16">
    <location>
        <begin position="25"/>
        <end position="691"/>
    </location>
</feature>
<dbReference type="NCBIfam" id="TIGR01783">
    <property type="entry name" value="TonB-siderophor"/>
    <property type="match status" value="1"/>
</dbReference>
<dbReference type="PANTHER" id="PTHR32552:SF68">
    <property type="entry name" value="FERRICHROME OUTER MEMBRANE TRANSPORTER_PHAGE RECEPTOR"/>
    <property type="match status" value="1"/>
</dbReference>
<dbReference type="InterPro" id="IPR010105">
    <property type="entry name" value="TonB_sidphr_rcpt"/>
</dbReference>
<evidence type="ECO:0000256" key="11">
    <source>
        <dbReference type="ARBA" id="ARBA00023136"/>
    </source>
</evidence>
<evidence type="ECO:0000256" key="3">
    <source>
        <dbReference type="ARBA" id="ARBA00022448"/>
    </source>
</evidence>
<evidence type="ECO:0000256" key="8">
    <source>
        <dbReference type="ARBA" id="ARBA00023004"/>
    </source>
</evidence>
<keyword evidence="6 14" id="KW-0812">Transmembrane</keyword>
<feature type="domain" description="TonB-dependent receptor-like beta-barrel" evidence="17">
    <location>
        <begin position="228"/>
        <end position="660"/>
    </location>
</feature>
<keyword evidence="10 15" id="KW-0798">TonB box</keyword>
<evidence type="ECO:0000313" key="19">
    <source>
        <dbReference type="EMBL" id="MCH4295258.1"/>
    </source>
</evidence>
<proteinExistence type="inferred from homology"/>
<dbReference type="InterPro" id="IPR036942">
    <property type="entry name" value="Beta-barrel_TonB_sf"/>
</dbReference>
<keyword evidence="20" id="KW-1185">Reference proteome</keyword>
<evidence type="ECO:0000256" key="10">
    <source>
        <dbReference type="ARBA" id="ARBA00023077"/>
    </source>
</evidence>
<dbReference type="Gene3D" id="2.40.170.20">
    <property type="entry name" value="TonB-dependent receptor, beta-barrel domain"/>
    <property type="match status" value="1"/>
</dbReference>
<dbReference type="InterPro" id="IPR000531">
    <property type="entry name" value="Beta-barrel_TonB"/>
</dbReference>
<dbReference type="GO" id="GO:0015344">
    <property type="term" value="F:siderophore uptake transmembrane transporter activity"/>
    <property type="evidence" value="ECO:0007669"/>
    <property type="project" value="TreeGrafter"/>
</dbReference>
<dbReference type="PROSITE" id="PS52016">
    <property type="entry name" value="TONB_DEPENDENT_REC_3"/>
    <property type="match status" value="1"/>
</dbReference>
<sequence>MSSTRIFKLAGLTVALMSAMAAHGKEESDIGIERIIVTTKATAPSTTKGDFSLIKAPQNIQILSKNFLDDVGAIHLEDSLKHIAGIQPGGYFQGYDYFRIRGFDASQNIYLDGLRLNDNGLGANVEQSNLETLEVMKGPSSTLYGAGAISGMVNLVSKRPGKTDQSSLTLHGGSDDYNEVNADFNRVLNDEGDIYGRLGLTYRNAANSVDYVDGQERLYIAPSLSFELSDDAKLTLLGSYTKDNNEPSMPLPAMGTVLESPLGQLDKNLFYGNINDPGNLEDETFRLGYELSWALGNNLELRQNMRYQDASSNWNNLYYPSSYNADKGELSLYKFSYRTQWKTWAIDTGINGTVQLGNSEHVFTAGVDVFISDLYTSSALGSQYPTINLYQPDYSVFPDSETNDFGPESKVENRIFGFYAQDQINWGDHWSLTLGGRIDRYKQAYVDEYASNFSPRAGLSYAFNDNWVLYGSYSEAFTPQSFVDANGQVLDPEQGKQWEIGLKSRGFDGDLSATLSLFDLTKKNIALANVDAGGNFTYSASGEIQSQGAELDLQWLLTDNLQLIGHAAYTHAVDAEHDKWVANVPRYSYGGWLKYNLDDYLPGLSAGAGVNHYARQQGNVQAVLNESSEGDFYLPAYTLVDLNLTYSWDLYDVRLIVSNLTDEDYYSGSDSLLRVMPGSGREVKLSFSANW</sequence>
<organism evidence="19 20">
    <name type="scientific">Shewanella zhuhaiensis</name>
    <dbReference type="NCBI Taxonomy" id="2919576"/>
    <lineage>
        <taxon>Bacteria</taxon>
        <taxon>Pseudomonadati</taxon>
        <taxon>Pseudomonadota</taxon>
        <taxon>Gammaproteobacteria</taxon>
        <taxon>Alteromonadales</taxon>
        <taxon>Shewanellaceae</taxon>
        <taxon>Shewanella</taxon>
    </lineage>
</organism>
<gene>
    <name evidence="19" type="ORF">MJ923_13185</name>
</gene>
<keyword evidence="8" id="KW-0408">Iron</keyword>
<dbReference type="Pfam" id="PF00593">
    <property type="entry name" value="TonB_dep_Rec_b-barrel"/>
    <property type="match status" value="1"/>
</dbReference>
<evidence type="ECO:0000256" key="6">
    <source>
        <dbReference type="ARBA" id="ARBA00022692"/>
    </source>
</evidence>
<evidence type="ECO:0000256" key="14">
    <source>
        <dbReference type="PROSITE-ProRule" id="PRU01360"/>
    </source>
</evidence>
<evidence type="ECO:0000256" key="12">
    <source>
        <dbReference type="ARBA" id="ARBA00023170"/>
    </source>
</evidence>
<evidence type="ECO:0000256" key="9">
    <source>
        <dbReference type="ARBA" id="ARBA00023065"/>
    </source>
</evidence>
<dbReference type="GO" id="GO:0009279">
    <property type="term" value="C:cell outer membrane"/>
    <property type="evidence" value="ECO:0007669"/>
    <property type="project" value="UniProtKB-SubCell"/>
</dbReference>
<evidence type="ECO:0000256" key="15">
    <source>
        <dbReference type="RuleBase" id="RU003357"/>
    </source>
</evidence>
<dbReference type="Proteomes" id="UP001297581">
    <property type="component" value="Unassembled WGS sequence"/>
</dbReference>
<protein>
    <submittedName>
        <fullName evidence="19">TonB-dependent receptor</fullName>
    </submittedName>
</protein>
<dbReference type="Pfam" id="PF07715">
    <property type="entry name" value="Plug"/>
    <property type="match status" value="1"/>
</dbReference>
<evidence type="ECO:0000313" key="20">
    <source>
        <dbReference type="Proteomes" id="UP001297581"/>
    </source>
</evidence>
<feature type="domain" description="TonB-dependent receptor plug" evidence="18">
    <location>
        <begin position="54"/>
        <end position="151"/>
    </location>
</feature>
<accession>A0AAJ1BIA6</accession>
<dbReference type="SUPFAM" id="SSF56935">
    <property type="entry name" value="Porins"/>
    <property type="match status" value="1"/>
</dbReference>
<evidence type="ECO:0000256" key="1">
    <source>
        <dbReference type="ARBA" id="ARBA00004571"/>
    </source>
</evidence>
<keyword evidence="12 19" id="KW-0675">Receptor</keyword>
<keyword evidence="13 14" id="KW-0998">Cell outer membrane</keyword>
<dbReference type="PANTHER" id="PTHR32552">
    <property type="entry name" value="FERRICHROME IRON RECEPTOR-RELATED"/>
    <property type="match status" value="1"/>
</dbReference>
<comment type="subcellular location">
    <subcellularLocation>
        <location evidence="1 14">Cell outer membrane</location>
        <topology evidence="1 14">Multi-pass membrane protein</topology>
    </subcellularLocation>
</comment>
<dbReference type="CDD" id="cd01347">
    <property type="entry name" value="ligand_gated_channel"/>
    <property type="match status" value="1"/>
</dbReference>
<feature type="signal peptide" evidence="16">
    <location>
        <begin position="1"/>
        <end position="24"/>
    </location>
</feature>
<dbReference type="GO" id="GO:0015891">
    <property type="term" value="P:siderophore transport"/>
    <property type="evidence" value="ECO:0007669"/>
    <property type="project" value="InterPro"/>
</dbReference>
<comment type="similarity">
    <text evidence="2 14 15">Belongs to the TonB-dependent receptor family.</text>
</comment>
<dbReference type="EMBL" id="JAKUDL010000004">
    <property type="protein sequence ID" value="MCH4295258.1"/>
    <property type="molecule type" value="Genomic_DNA"/>
</dbReference>
<keyword evidence="7 16" id="KW-0732">Signal</keyword>
<dbReference type="Gene3D" id="2.170.130.10">
    <property type="entry name" value="TonB-dependent receptor, plug domain"/>
    <property type="match status" value="1"/>
</dbReference>
<keyword evidence="4 14" id="KW-1134">Transmembrane beta strand</keyword>
<dbReference type="InterPro" id="IPR039426">
    <property type="entry name" value="TonB-dep_rcpt-like"/>
</dbReference>